<dbReference type="GO" id="GO:0003677">
    <property type="term" value="F:DNA binding"/>
    <property type="evidence" value="ECO:0007669"/>
    <property type="project" value="UniProtKB-UniRule"/>
</dbReference>
<keyword evidence="8" id="KW-1185">Reference proteome</keyword>
<evidence type="ECO:0000259" key="6">
    <source>
        <dbReference type="PROSITE" id="PS50950"/>
    </source>
</evidence>
<keyword evidence="1" id="KW-0479">Metal-binding</keyword>
<evidence type="ECO:0000256" key="2">
    <source>
        <dbReference type="ARBA" id="ARBA00022771"/>
    </source>
</evidence>
<dbReference type="EMBL" id="KQ978124">
    <property type="protein sequence ID" value="KYM96886.1"/>
    <property type="molecule type" value="Genomic_DNA"/>
</dbReference>
<protein>
    <submittedName>
        <fullName evidence="7">THAP domain-containing protein 2</fullName>
    </submittedName>
</protein>
<keyword evidence="3" id="KW-0862">Zinc</keyword>
<reference evidence="7 8" key="1">
    <citation type="submission" date="2016-03" db="EMBL/GenBank/DDBJ databases">
        <title>Cyphomyrmex costatus WGS genome.</title>
        <authorList>
            <person name="Nygaard S."/>
            <person name="Hu H."/>
            <person name="Boomsma J."/>
            <person name="Zhang G."/>
        </authorList>
    </citation>
    <scope>NUCLEOTIDE SEQUENCE [LARGE SCALE GENOMIC DNA]</scope>
    <source>
        <strain evidence="7">MS0001</strain>
        <tissue evidence="7">Whole body</tissue>
    </source>
</reference>
<accession>A0A151IB47</accession>
<evidence type="ECO:0000313" key="8">
    <source>
        <dbReference type="Proteomes" id="UP000078542"/>
    </source>
</evidence>
<feature type="domain" description="THAP-type" evidence="6">
    <location>
        <begin position="1"/>
        <end position="89"/>
    </location>
</feature>
<keyword evidence="2 5" id="KW-0863">Zinc-finger</keyword>
<dbReference type="Pfam" id="PF05485">
    <property type="entry name" value="THAP"/>
    <property type="match status" value="1"/>
</dbReference>
<dbReference type="STRING" id="456900.A0A151IB47"/>
<dbReference type="SUPFAM" id="SSF57716">
    <property type="entry name" value="Glucocorticoid receptor-like (DNA-binding domain)"/>
    <property type="match status" value="1"/>
</dbReference>
<sequence>MSACVVKGCKNSYRKMKGKTVKFFRFPKDEKIAAKWRKVCRNEVNMNYGRICSDHFEVLCYDKSAQQIALQYSPIRSRKLRFDAIPTINLFEEPHVVEGVGKYFFLTRVRNVPYTATLLRAVNSQ</sequence>
<dbReference type="Gene3D" id="6.20.210.20">
    <property type="entry name" value="THAP domain"/>
    <property type="match status" value="1"/>
</dbReference>
<name>A0A151IB47_9HYME</name>
<evidence type="ECO:0000256" key="5">
    <source>
        <dbReference type="PROSITE-ProRule" id="PRU00309"/>
    </source>
</evidence>
<evidence type="ECO:0000256" key="1">
    <source>
        <dbReference type="ARBA" id="ARBA00022723"/>
    </source>
</evidence>
<dbReference type="Proteomes" id="UP000078542">
    <property type="component" value="Unassembled WGS sequence"/>
</dbReference>
<keyword evidence="4 5" id="KW-0238">DNA-binding</keyword>
<dbReference type="AlphaFoldDB" id="A0A151IB47"/>
<dbReference type="InterPro" id="IPR006612">
    <property type="entry name" value="THAP_Znf"/>
</dbReference>
<organism evidence="7 8">
    <name type="scientific">Cyphomyrmex costatus</name>
    <dbReference type="NCBI Taxonomy" id="456900"/>
    <lineage>
        <taxon>Eukaryota</taxon>
        <taxon>Metazoa</taxon>
        <taxon>Ecdysozoa</taxon>
        <taxon>Arthropoda</taxon>
        <taxon>Hexapoda</taxon>
        <taxon>Insecta</taxon>
        <taxon>Pterygota</taxon>
        <taxon>Neoptera</taxon>
        <taxon>Endopterygota</taxon>
        <taxon>Hymenoptera</taxon>
        <taxon>Apocrita</taxon>
        <taxon>Aculeata</taxon>
        <taxon>Formicoidea</taxon>
        <taxon>Formicidae</taxon>
        <taxon>Myrmicinae</taxon>
        <taxon>Cyphomyrmex</taxon>
    </lineage>
</organism>
<evidence type="ECO:0000313" key="7">
    <source>
        <dbReference type="EMBL" id="KYM96886.1"/>
    </source>
</evidence>
<dbReference type="InterPro" id="IPR052224">
    <property type="entry name" value="THAP_domain_protein"/>
</dbReference>
<gene>
    <name evidence="7" type="ORF">ALC62_12441</name>
</gene>
<dbReference type="PANTHER" id="PTHR46927:SF3">
    <property type="entry name" value="THAP-TYPE DOMAIN-CONTAINING PROTEIN"/>
    <property type="match status" value="1"/>
</dbReference>
<evidence type="ECO:0000256" key="3">
    <source>
        <dbReference type="ARBA" id="ARBA00022833"/>
    </source>
</evidence>
<dbReference type="SMART" id="SM00692">
    <property type="entry name" value="DM3"/>
    <property type="match status" value="1"/>
</dbReference>
<evidence type="ECO:0000256" key="4">
    <source>
        <dbReference type="ARBA" id="ARBA00023125"/>
    </source>
</evidence>
<dbReference type="PROSITE" id="PS50950">
    <property type="entry name" value="ZF_THAP"/>
    <property type="match status" value="1"/>
</dbReference>
<dbReference type="GO" id="GO:0008270">
    <property type="term" value="F:zinc ion binding"/>
    <property type="evidence" value="ECO:0007669"/>
    <property type="project" value="UniProtKB-KW"/>
</dbReference>
<dbReference type="SMART" id="SM00980">
    <property type="entry name" value="THAP"/>
    <property type="match status" value="1"/>
</dbReference>
<dbReference type="PANTHER" id="PTHR46927">
    <property type="entry name" value="AGAP005574-PA"/>
    <property type="match status" value="1"/>
</dbReference>
<dbReference type="InterPro" id="IPR038441">
    <property type="entry name" value="THAP_Znf_sf"/>
</dbReference>
<proteinExistence type="predicted"/>